<name>J9PUH8_9CAUD</name>
<evidence type="ECO:0000313" key="2">
    <source>
        <dbReference type="Proteomes" id="UP000006287"/>
    </source>
</evidence>
<organism evidence="1 2">
    <name type="scientific">Bacillus phage BPS13</name>
    <dbReference type="NCBI Taxonomy" id="1136731"/>
    <lineage>
        <taxon>Viruses</taxon>
        <taxon>Duplodnaviria</taxon>
        <taxon>Heunggongvirae</taxon>
        <taxon>Uroviricota</taxon>
        <taxon>Caudoviricetes</taxon>
        <taxon>Herelleviridae</taxon>
        <taxon>Bastillevirinae</taxon>
        <taxon>Wphvirus</taxon>
        <taxon>Wphvirus BPS13</taxon>
    </lineage>
</organism>
<dbReference type="EMBL" id="JN654439">
    <property type="protein sequence ID" value="AEZ50326.1"/>
    <property type="molecule type" value="Genomic_DNA"/>
</dbReference>
<protein>
    <submittedName>
        <fullName evidence="1">Uncharacterized protein</fullName>
    </submittedName>
</protein>
<reference evidence="1 2" key="1">
    <citation type="journal article" date="2012" name="FEMS Microbiol. Lett.">
        <title>Characterization of an endolysin, LysBPS13, from a Bacillus cereus bacteriophage.</title>
        <authorList>
            <person name="Park J."/>
            <person name="Yun J."/>
            <person name="Lim J.A."/>
            <person name="Kang D.H."/>
            <person name="Ryu S."/>
        </authorList>
    </citation>
    <scope>NUCLEOTIDE SEQUENCE [LARGE SCALE GENOMIC DNA]</scope>
</reference>
<dbReference type="Proteomes" id="UP000006287">
    <property type="component" value="Segment"/>
</dbReference>
<gene>
    <name evidence="1" type="ORF">BPS13_0147</name>
</gene>
<evidence type="ECO:0000313" key="1">
    <source>
        <dbReference type="EMBL" id="AEZ50326.1"/>
    </source>
</evidence>
<sequence length="59" mass="6843">MHKDIEKIKEYAPESKEKYLKKIASFGKSYGLQRAENQRIKNSHERRAINALIQGGIVK</sequence>
<accession>J9PUH8</accession>
<dbReference type="RefSeq" id="YP_006907706.1">
    <property type="nucleotide sequence ID" value="NC_018857.1"/>
</dbReference>
<keyword evidence="2" id="KW-1185">Reference proteome</keyword>
<dbReference type="GeneID" id="13828110"/>
<proteinExistence type="predicted"/>
<dbReference type="KEGG" id="vg:13828110"/>